<proteinExistence type="predicted"/>
<dbReference type="InterPro" id="IPR035923">
    <property type="entry name" value="TT1751-like_sf"/>
</dbReference>
<dbReference type="Pfam" id="PF03625">
    <property type="entry name" value="DUF302"/>
    <property type="match status" value="1"/>
</dbReference>
<gene>
    <name evidence="2" type="ORF">BG61_23350</name>
</gene>
<dbReference type="EMBL" id="JFHC01000037">
    <property type="protein sequence ID" value="KDR40638.1"/>
    <property type="molecule type" value="Genomic_DNA"/>
</dbReference>
<dbReference type="CDD" id="cd14797">
    <property type="entry name" value="DUF302"/>
    <property type="match status" value="1"/>
</dbReference>
<protein>
    <recommendedName>
        <fullName evidence="1">DUF302 domain-containing protein</fullName>
    </recommendedName>
</protein>
<dbReference type="SUPFAM" id="SSF103247">
    <property type="entry name" value="TT1751-like"/>
    <property type="match status" value="1"/>
</dbReference>
<evidence type="ECO:0000259" key="1">
    <source>
        <dbReference type="Pfam" id="PF03625"/>
    </source>
</evidence>
<organism evidence="2 3">
    <name type="scientific">Caballeronia glathei</name>
    <dbReference type="NCBI Taxonomy" id="60547"/>
    <lineage>
        <taxon>Bacteria</taxon>
        <taxon>Pseudomonadati</taxon>
        <taxon>Pseudomonadota</taxon>
        <taxon>Betaproteobacteria</taxon>
        <taxon>Burkholderiales</taxon>
        <taxon>Burkholderiaceae</taxon>
        <taxon>Caballeronia</taxon>
    </lineage>
</organism>
<name>A0A069PIX4_9BURK</name>
<keyword evidence="3" id="KW-1185">Reference proteome</keyword>
<sequence length="161" mass="18448">MTTARKLELVHLTTCFDVDFELYVSRLEKLLGRFDSTVMSDLKDPLDAVRRIEDMRGAHDLMLFGMQNHGALFAIDGVHRNAIRFHIGNPLIAHEMAREDIRAGLYAPLTVLVYQYEKGVRIDYDKPSSQFAQFENQKIDEVAQALDLKLRELLEDAARTP</sequence>
<dbReference type="Proteomes" id="UP000027466">
    <property type="component" value="Unassembled WGS sequence"/>
</dbReference>
<reference evidence="2 3" key="1">
    <citation type="submission" date="2014-03" db="EMBL/GenBank/DDBJ databases">
        <title>Draft Genome Sequences of Four Burkholderia Strains.</title>
        <authorList>
            <person name="Liu X.Y."/>
            <person name="Li C.X."/>
            <person name="Xu J.H."/>
        </authorList>
    </citation>
    <scope>NUCLEOTIDE SEQUENCE [LARGE SCALE GENOMIC DNA]</scope>
    <source>
        <strain evidence="2 3">DSM 50014</strain>
    </source>
</reference>
<dbReference type="Gene3D" id="3.30.310.70">
    <property type="entry name" value="TT1751-like domain"/>
    <property type="match status" value="1"/>
</dbReference>
<evidence type="ECO:0000313" key="2">
    <source>
        <dbReference type="EMBL" id="KDR40638.1"/>
    </source>
</evidence>
<dbReference type="STRING" id="60547.GCA_000751215_01678"/>
<dbReference type="AlphaFoldDB" id="A0A069PIX4"/>
<comment type="caution">
    <text evidence="2">The sequence shown here is derived from an EMBL/GenBank/DDBJ whole genome shotgun (WGS) entry which is preliminary data.</text>
</comment>
<feature type="domain" description="DUF302" evidence="1">
    <location>
        <begin position="83"/>
        <end position="127"/>
    </location>
</feature>
<dbReference type="InterPro" id="IPR005180">
    <property type="entry name" value="DUF302"/>
</dbReference>
<evidence type="ECO:0000313" key="3">
    <source>
        <dbReference type="Proteomes" id="UP000027466"/>
    </source>
</evidence>
<dbReference type="RefSeq" id="WP_051672706.1">
    <property type="nucleotide sequence ID" value="NZ_CADFFX010000014.1"/>
</dbReference>
<accession>A0A069PIX4</accession>